<dbReference type="InterPro" id="IPR013734">
    <property type="entry name" value="TF_Nrm1/Whi5"/>
</dbReference>
<evidence type="ECO:0000256" key="1">
    <source>
        <dbReference type="ARBA" id="ARBA00004123"/>
    </source>
</evidence>
<protein>
    <submittedName>
        <fullName evidence="10">Uncharacterized protein</fullName>
    </submittedName>
</protein>
<evidence type="ECO:0000256" key="7">
    <source>
        <dbReference type="ARBA" id="ARBA00023163"/>
    </source>
</evidence>
<keyword evidence="5" id="KW-0678">Repressor</keyword>
<evidence type="ECO:0000256" key="4">
    <source>
        <dbReference type="ARBA" id="ARBA00022490"/>
    </source>
</evidence>
<keyword evidence="7" id="KW-0804">Transcription</keyword>
<accession>A0AAN7W8T6</accession>
<dbReference type="EMBL" id="JAVRQU010000004">
    <property type="protein sequence ID" value="KAK5703701.1"/>
    <property type="molecule type" value="Genomic_DNA"/>
</dbReference>
<dbReference type="Pfam" id="PF08528">
    <property type="entry name" value="Whi5"/>
    <property type="match status" value="1"/>
</dbReference>
<feature type="region of interest" description="Disordered" evidence="9">
    <location>
        <begin position="332"/>
        <end position="353"/>
    </location>
</feature>
<comment type="caution">
    <text evidence="10">The sequence shown here is derived from an EMBL/GenBank/DDBJ whole genome shotgun (WGS) entry which is preliminary data.</text>
</comment>
<evidence type="ECO:0000256" key="9">
    <source>
        <dbReference type="SAM" id="MobiDB-lite"/>
    </source>
</evidence>
<gene>
    <name evidence="10" type="ORF">LTR97_002714</name>
</gene>
<comment type="similarity">
    <text evidence="3">Belongs to the WHI5/NRM1 family.</text>
</comment>
<evidence type="ECO:0000256" key="8">
    <source>
        <dbReference type="ARBA" id="ARBA00023242"/>
    </source>
</evidence>
<comment type="subcellular location">
    <subcellularLocation>
        <location evidence="2">Cytoplasm</location>
    </subcellularLocation>
    <subcellularLocation>
        <location evidence="1">Nucleus</location>
    </subcellularLocation>
</comment>
<organism evidence="10 11">
    <name type="scientific">Elasticomyces elasticus</name>
    <dbReference type="NCBI Taxonomy" id="574655"/>
    <lineage>
        <taxon>Eukaryota</taxon>
        <taxon>Fungi</taxon>
        <taxon>Dikarya</taxon>
        <taxon>Ascomycota</taxon>
        <taxon>Pezizomycotina</taxon>
        <taxon>Dothideomycetes</taxon>
        <taxon>Dothideomycetidae</taxon>
        <taxon>Mycosphaerellales</taxon>
        <taxon>Teratosphaeriaceae</taxon>
        <taxon>Elasticomyces</taxon>
    </lineage>
</organism>
<keyword evidence="6" id="KW-0805">Transcription regulation</keyword>
<keyword evidence="4" id="KW-0963">Cytoplasm</keyword>
<sequence>MNPSTQPRRVLATVSPNLPLAPAVQKLKATVKPIAGSPLKRSFTAMRAEDSGVDGLMYLKRRKLDGDETLSQSVDSERARRSGSGSGSVISPTRSVFEAGREASRAATASLSPDVVAETPAITCDPEPSPTEPNTPSDTDEPETELPHAHPAPSQPSTRPALASFSSLINFDPSSQVQPPTTQLTLSPATLAETLRLRLRVAMYKVRTNQISTPFSRLRVPDPSPNAKIRTVYGRPLSAYRAAAAAQDDKLAKATAEAVEEAVAELRREAQALYPPPPHPTKDAPKLLGAVPVLLPTAFSSRWVYGTERLPSSPPRDSISPTKLSLSPEVTRYTGAHSPRRPARRDYVAGSPERVLRSSYEEQELTSSVVKEKVAQSLMGLRGAA</sequence>
<evidence type="ECO:0000256" key="3">
    <source>
        <dbReference type="ARBA" id="ARBA00006922"/>
    </source>
</evidence>
<evidence type="ECO:0000256" key="2">
    <source>
        <dbReference type="ARBA" id="ARBA00004496"/>
    </source>
</evidence>
<evidence type="ECO:0000313" key="11">
    <source>
        <dbReference type="Proteomes" id="UP001310594"/>
    </source>
</evidence>
<dbReference type="AlphaFoldDB" id="A0AAN7W8T6"/>
<evidence type="ECO:0000256" key="5">
    <source>
        <dbReference type="ARBA" id="ARBA00022491"/>
    </source>
</evidence>
<proteinExistence type="inferred from homology"/>
<dbReference type="Proteomes" id="UP001310594">
    <property type="component" value="Unassembled WGS sequence"/>
</dbReference>
<evidence type="ECO:0000313" key="10">
    <source>
        <dbReference type="EMBL" id="KAK5703701.1"/>
    </source>
</evidence>
<dbReference type="GO" id="GO:0005634">
    <property type="term" value="C:nucleus"/>
    <property type="evidence" value="ECO:0007669"/>
    <property type="project" value="UniProtKB-SubCell"/>
</dbReference>
<dbReference type="GO" id="GO:0005737">
    <property type="term" value="C:cytoplasm"/>
    <property type="evidence" value="ECO:0007669"/>
    <property type="project" value="UniProtKB-SubCell"/>
</dbReference>
<evidence type="ECO:0000256" key="6">
    <source>
        <dbReference type="ARBA" id="ARBA00023015"/>
    </source>
</evidence>
<feature type="region of interest" description="Disordered" evidence="9">
    <location>
        <begin position="64"/>
        <end position="160"/>
    </location>
</feature>
<name>A0AAN7W8T6_9PEZI</name>
<keyword evidence="8" id="KW-0539">Nucleus</keyword>
<reference evidence="10" key="1">
    <citation type="submission" date="2023-08" db="EMBL/GenBank/DDBJ databases">
        <title>Black Yeasts Isolated from many extreme environments.</title>
        <authorList>
            <person name="Coleine C."/>
            <person name="Stajich J.E."/>
            <person name="Selbmann L."/>
        </authorList>
    </citation>
    <scope>NUCLEOTIDE SEQUENCE</scope>
    <source>
        <strain evidence="10">CCFEE 5810</strain>
    </source>
</reference>